<reference evidence="2 3" key="1">
    <citation type="journal article" date="2024" name="G3 (Bethesda)">
        <title>Genome assembly of Hibiscus sabdariffa L. provides insights into metabolisms of medicinal natural products.</title>
        <authorList>
            <person name="Kim T."/>
        </authorList>
    </citation>
    <scope>NUCLEOTIDE SEQUENCE [LARGE SCALE GENOMIC DNA]</scope>
    <source>
        <strain evidence="2">TK-2024</strain>
        <tissue evidence="2">Old leaves</tissue>
    </source>
</reference>
<gene>
    <name evidence="2" type="ORF">V6N11_044047</name>
</gene>
<evidence type="ECO:0000313" key="2">
    <source>
        <dbReference type="EMBL" id="KAK9011193.1"/>
    </source>
</evidence>
<proteinExistence type="predicted"/>
<evidence type="ECO:0000256" key="1">
    <source>
        <dbReference type="SAM" id="MobiDB-lite"/>
    </source>
</evidence>
<feature type="compositionally biased region" description="Basic and acidic residues" evidence="1">
    <location>
        <begin position="144"/>
        <end position="155"/>
    </location>
</feature>
<organism evidence="2 3">
    <name type="scientific">Hibiscus sabdariffa</name>
    <name type="common">roselle</name>
    <dbReference type="NCBI Taxonomy" id="183260"/>
    <lineage>
        <taxon>Eukaryota</taxon>
        <taxon>Viridiplantae</taxon>
        <taxon>Streptophyta</taxon>
        <taxon>Embryophyta</taxon>
        <taxon>Tracheophyta</taxon>
        <taxon>Spermatophyta</taxon>
        <taxon>Magnoliopsida</taxon>
        <taxon>eudicotyledons</taxon>
        <taxon>Gunneridae</taxon>
        <taxon>Pentapetalae</taxon>
        <taxon>rosids</taxon>
        <taxon>malvids</taxon>
        <taxon>Malvales</taxon>
        <taxon>Malvaceae</taxon>
        <taxon>Malvoideae</taxon>
        <taxon>Hibiscus</taxon>
    </lineage>
</organism>
<dbReference type="EMBL" id="JBBPBN010000023">
    <property type="protein sequence ID" value="KAK9011193.1"/>
    <property type="molecule type" value="Genomic_DNA"/>
</dbReference>
<sequence length="194" mass="21651">MTVFMFEGAWVVDRRIQVNLARFRCRSKYWRRKQPKDADCDATFQYYRTQGIDPESRRVEENGCKEPVEAMSPTKARVVSEEAAGGDNRKSSFPPPPLQEISSSDSSSEKVSMKSKASLLSRQSLGEVDSFKTSSLGLSQNEETNTHKEVGEDGVSRNSKAVSLEKDCYNNEAIPLVTSDIEISGTWKVNEVVG</sequence>
<feature type="region of interest" description="Disordered" evidence="1">
    <location>
        <begin position="64"/>
        <end position="158"/>
    </location>
</feature>
<comment type="caution">
    <text evidence="2">The sequence shown here is derived from an EMBL/GenBank/DDBJ whole genome shotgun (WGS) entry which is preliminary data.</text>
</comment>
<accession>A0ABR2RE35</accession>
<dbReference type="Proteomes" id="UP001396334">
    <property type="component" value="Unassembled WGS sequence"/>
</dbReference>
<name>A0ABR2RE35_9ROSI</name>
<evidence type="ECO:0000313" key="3">
    <source>
        <dbReference type="Proteomes" id="UP001396334"/>
    </source>
</evidence>
<feature type="compositionally biased region" description="Polar residues" evidence="1">
    <location>
        <begin position="131"/>
        <end position="143"/>
    </location>
</feature>
<keyword evidence="3" id="KW-1185">Reference proteome</keyword>
<protein>
    <submittedName>
        <fullName evidence="2">Uncharacterized protein</fullName>
    </submittedName>
</protein>